<dbReference type="GO" id="GO:0110154">
    <property type="term" value="P:RNA decapping"/>
    <property type="evidence" value="ECO:0007669"/>
    <property type="project" value="TreeGrafter"/>
</dbReference>
<name>A0A7W9AHX5_9SPHN</name>
<dbReference type="GO" id="GO:0004722">
    <property type="term" value="F:protein serine/threonine phosphatase activity"/>
    <property type="evidence" value="ECO:0007669"/>
    <property type="project" value="UniProtKB-EC"/>
</dbReference>
<dbReference type="Proteomes" id="UP000549617">
    <property type="component" value="Unassembled WGS sequence"/>
</dbReference>
<evidence type="ECO:0000313" key="2">
    <source>
        <dbReference type="EMBL" id="MBB5685811.1"/>
    </source>
</evidence>
<dbReference type="SUPFAM" id="SSF56300">
    <property type="entry name" value="Metallo-dependent phosphatases"/>
    <property type="match status" value="1"/>
</dbReference>
<dbReference type="GO" id="GO:0008803">
    <property type="term" value="F:bis(5'-nucleosyl)-tetraphosphatase (symmetrical) activity"/>
    <property type="evidence" value="ECO:0007669"/>
    <property type="project" value="TreeGrafter"/>
</dbReference>
<keyword evidence="3" id="KW-1185">Reference proteome</keyword>
<dbReference type="CDD" id="cd00144">
    <property type="entry name" value="MPP_PPP_family"/>
    <property type="match status" value="1"/>
</dbReference>
<protein>
    <submittedName>
        <fullName evidence="2">Serine/threonine protein phosphatase 1</fullName>
        <ecNumber evidence="2">3.1.3.16</ecNumber>
    </submittedName>
</protein>
<reference evidence="2 3" key="1">
    <citation type="submission" date="2020-08" db="EMBL/GenBank/DDBJ databases">
        <title>Genomic Encyclopedia of Type Strains, Phase IV (KMG-IV): sequencing the most valuable type-strain genomes for metagenomic binning, comparative biology and taxonomic classification.</title>
        <authorList>
            <person name="Goeker M."/>
        </authorList>
    </citation>
    <scope>NUCLEOTIDE SEQUENCE [LARGE SCALE GENOMIC DNA]</scope>
    <source>
        <strain evidence="2 3">DSM 25079</strain>
    </source>
</reference>
<organism evidence="2 3">
    <name type="scientific">Sphingobium boeckii</name>
    <dbReference type="NCBI Taxonomy" id="1082345"/>
    <lineage>
        <taxon>Bacteria</taxon>
        <taxon>Pseudomonadati</taxon>
        <taxon>Pseudomonadota</taxon>
        <taxon>Alphaproteobacteria</taxon>
        <taxon>Sphingomonadales</taxon>
        <taxon>Sphingomonadaceae</taxon>
        <taxon>Sphingobium</taxon>
    </lineage>
</organism>
<accession>A0A7W9AHX5</accession>
<dbReference type="InterPro" id="IPR050126">
    <property type="entry name" value="Ap4A_hydrolase"/>
</dbReference>
<dbReference type="Pfam" id="PF00149">
    <property type="entry name" value="Metallophos"/>
    <property type="match status" value="1"/>
</dbReference>
<dbReference type="AlphaFoldDB" id="A0A7W9AHX5"/>
<dbReference type="PANTHER" id="PTHR42850">
    <property type="entry name" value="METALLOPHOSPHOESTERASE"/>
    <property type="match status" value="1"/>
</dbReference>
<dbReference type="Gene3D" id="3.60.21.10">
    <property type="match status" value="1"/>
</dbReference>
<gene>
    <name evidence="2" type="ORF">FHS49_001827</name>
</gene>
<comment type="caution">
    <text evidence="2">The sequence shown here is derived from an EMBL/GenBank/DDBJ whole genome shotgun (WGS) entry which is preliminary data.</text>
</comment>
<dbReference type="EC" id="3.1.3.16" evidence="2"/>
<proteinExistence type="predicted"/>
<sequence>MMIANLFRFKKKAAAPSAATPDDQRIYAIGDIHGRLDLFDALLQQIDEDLKSRPRKKTSIILLGDLIDRGPESRGVVERAMALKCGSSSIRFLKGNHEEVFLRALKGDSQVMRFLIRIGGKSTVMSYGVSEEEYNALDYEDLTALLMARVPQSHVDFLESFDDMIEMGDYVFVHAGIRPDVELDAQTSSDMRWIRDEFLDCQDSFGKMIVHGHTITEDIEYRSNRIGIDTGAYASGKLTAIGLEGTDVWSLQTG</sequence>
<dbReference type="EMBL" id="JACIJC010000003">
    <property type="protein sequence ID" value="MBB5685811.1"/>
    <property type="molecule type" value="Genomic_DNA"/>
</dbReference>
<keyword evidence="2" id="KW-0378">Hydrolase</keyword>
<feature type="domain" description="Calcineurin-like phosphoesterase" evidence="1">
    <location>
        <begin position="25"/>
        <end position="214"/>
    </location>
</feature>
<evidence type="ECO:0000313" key="3">
    <source>
        <dbReference type="Proteomes" id="UP000549617"/>
    </source>
</evidence>
<dbReference type="InterPro" id="IPR004843">
    <property type="entry name" value="Calcineurin-like_PHP"/>
</dbReference>
<dbReference type="PANTHER" id="PTHR42850:SF4">
    <property type="entry name" value="ZINC-DEPENDENT ENDOPOLYPHOSPHATASE"/>
    <property type="match status" value="1"/>
</dbReference>
<dbReference type="InterPro" id="IPR029052">
    <property type="entry name" value="Metallo-depent_PP-like"/>
</dbReference>
<dbReference type="GO" id="GO:0005737">
    <property type="term" value="C:cytoplasm"/>
    <property type="evidence" value="ECO:0007669"/>
    <property type="project" value="TreeGrafter"/>
</dbReference>
<evidence type="ECO:0000259" key="1">
    <source>
        <dbReference type="Pfam" id="PF00149"/>
    </source>
</evidence>